<dbReference type="OrthoDB" id="539213at2759"/>
<accession>A0A2I0BBS3</accession>
<name>A0A2I0BBS3_9ASPA</name>
<dbReference type="Gene3D" id="1.25.40.20">
    <property type="entry name" value="Ankyrin repeat-containing domain"/>
    <property type="match status" value="1"/>
</dbReference>
<gene>
    <name evidence="5" type="primary">AKRP</name>
    <name evidence="5" type="ORF">AXF42_Ash005574</name>
</gene>
<dbReference type="InterPro" id="IPR036770">
    <property type="entry name" value="Ankyrin_rpt-contain_sf"/>
</dbReference>
<dbReference type="PRINTS" id="PR01415">
    <property type="entry name" value="ANKYRIN"/>
</dbReference>
<proteinExistence type="predicted"/>
<keyword evidence="6" id="KW-1185">Reference proteome</keyword>
<dbReference type="PANTHER" id="PTHR24171:SF8">
    <property type="entry name" value="BRCA1-ASSOCIATED RING DOMAIN PROTEIN 1"/>
    <property type="match status" value="1"/>
</dbReference>
<evidence type="ECO:0000256" key="2">
    <source>
        <dbReference type="ARBA" id="ARBA00023043"/>
    </source>
</evidence>
<evidence type="ECO:0000256" key="4">
    <source>
        <dbReference type="SAM" id="MobiDB-lite"/>
    </source>
</evidence>
<dbReference type="PROSITE" id="PS50297">
    <property type="entry name" value="ANK_REP_REGION"/>
    <property type="match status" value="2"/>
</dbReference>
<reference evidence="5 6" key="1">
    <citation type="journal article" date="2017" name="Nature">
        <title>The Apostasia genome and the evolution of orchids.</title>
        <authorList>
            <person name="Zhang G.Q."/>
            <person name="Liu K.W."/>
            <person name="Li Z."/>
            <person name="Lohaus R."/>
            <person name="Hsiao Y.Y."/>
            <person name="Niu S.C."/>
            <person name="Wang J.Y."/>
            <person name="Lin Y.C."/>
            <person name="Xu Q."/>
            <person name="Chen L.J."/>
            <person name="Yoshida K."/>
            <person name="Fujiwara S."/>
            <person name="Wang Z.W."/>
            <person name="Zhang Y.Q."/>
            <person name="Mitsuda N."/>
            <person name="Wang M."/>
            <person name="Liu G.H."/>
            <person name="Pecoraro L."/>
            <person name="Huang H.X."/>
            <person name="Xiao X.J."/>
            <person name="Lin M."/>
            <person name="Wu X.Y."/>
            <person name="Wu W.L."/>
            <person name="Chen Y.Y."/>
            <person name="Chang S.B."/>
            <person name="Sakamoto S."/>
            <person name="Ohme-Takagi M."/>
            <person name="Yagi M."/>
            <person name="Zeng S.J."/>
            <person name="Shen C.Y."/>
            <person name="Yeh C.M."/>
            <person name="Luo Y.B."/>
            <person name="Tsai W.C."/>
            <person name="Van de Peer Y."/>
            <person name="Liu Z.J."/>
        </authorList>
    </citation>
    <scope>NUCLEOTIDE SEQUENCE [LARGE SCALE GENOMIC DNA]</scope>
    <source>
        <strain evidence="6">cv. Shenzhen</strain>
        <tissue evidence="5">Stem</tissue>
    </source>
</reference>
<dbReference type="EMBL" id="KZ451895">
    <property type="protein sequence ID" value="PKA65242.1"/>
    <property type="molecule type" value="Genomic_DNA"/>
</dbReference>
<dbReference type="GO" id="GO:0004842">
    <property type="term" value="F:ubiquitin-protein transferase activity"/>
    <property type="evidence" value="ECO:0007669"/>
    <property type="project" value="TreeGrafter"/>
</dbReference>
<protein>
    <submittedName>
        <fullName evidence="5">Ankyrin repeat domain-containing protein, chloroplastic</fullName>
    </submittedName>
</protein>
<feature type="repeat" description="ANK" evidence="3">
    <location>
        <begin position="2"/>
        <end position="34"/>
    </location>
</feature>
<dbReference type="Proteomes" id="UP000236161">
    <property type="component" value="Unassembled WGS sequence"/>
</dbReference>
<dbReference type="AlphaFoldDB" id="A0A2I0BBS3"/>
<dbReference type="SUPFAM" id="SSF48403">
    <property type="entry name" value="Ankyrin repeat"/>
    <property type="match status" value="1"/>
</dbReference>
<evidence type="ECO:0000313" key="5">
    <source>
        <dbReference type="EMBL" id="PKA65242.1"/>
    </source>
</evidence>
<dbReference type="STRING" id="1088818.A0A2I0BBS3"/>
<keyword evidence="2 3" id="KW-0040">ANK repeat</keyword>
<dbReference type="SMART" id="SM00248">
    <property type="entry name" value="ANK"/>
    <property type="match status" value="2"/>
</dbReference>
<organism evidence="5 6">
    <name type="scientific">Apostasia shenzhenica</name>
    <dbReference type="NCBI Taxonomy" id="1088818"/>
    <lineage>
        <taxon>Eukaryota</taxon>
        <taxon>Viridiplantae</taxon>
        <taxon>Streptophyta</taxon>
        <taxon>Embryophyta</taxon>
        <taxon>Tracheophyta</taxon>
        <taxon>Spermatophyta</taxon>
        <taxon>Magnoliopsida</taxon>
        <taxon>Liliopsida</taxon>
        <taxon>Asparagales</taxon>
        <taxon>Orchidaceae</taxon>
        <taxon>Apostasioideae</taxon>
        <taxon>Apostasia</taxon>
    </lineage>
</organism>
<keyword evidence="1" id="KW-0677">Repeat</keyword>
<evidence type="ECO:0000256" key="1">
    <source>
        <dbReference type="ARBA" id="ARBA00022737"/>
    </source>
</evidence>
<evidence type="ECO:0000256" key="3">
    <source>
        <dbReference type="PROSITE-ProRule" id="PRU00023"/>
    </source>
</evidence>
<feature type="repeat" description="ANK" evidence="3">
    <location>
        <begin position="35"/>
        <end position="67"/>
    </location>
</feature>
<dbReference type="PANTHER" id="PTHR24171">
    <property type="entry name" value="ANKYRIN REPEAT DOMAIN-CONTAINING PROTEIN 39-RELATED"/>
    <property type="match status" value="1"/>
</dbReference>
<dbReference type="GO" id="GO:0085020">
    <property type="term" value="P:protein K6-linked ubiquitination"/>
    <property type="evidence" value="ECO:0007669"/>
    <property type="project" value="TreeGrafter"/>
</dbReference>
<sequence length="165" mass="18188">MDDTGAIHFASQKGHLDVVRILLSTGVSVKASNRKGMTPLHFAVQGSHQDLVKYLIRKGANLNAKNKSGETPIDLAKTDELKSLILHCEKSCKSNEHLKLEPCKAGESKSLDVEDLRGEVCGDEDDREKRKKDEDEAEDSLPDAKKARVSLAHLLAEDDTVQEED</sequence>
<dbReference type="PROSITE" id="PS50088">
    <property type="entry name" value="ANK_REPEAT"/>
    <property type="match status" value="2"/>
</dbReference>
<evidence type="ECO:0000313" key="6">
    <source>
        <dbReference type="Proteomes" id="UP000236161"/>
    </source>
</evidence>
<feature type="region of interest" description="Disordered" evidence="4">
    <location>
        <begin position="115"/>
        <end position="146"/>
    </location>
</feature>
<dbReference type="Pfam" id="PF12796">
    <property type="entry name" value="Ank_2"/>
    <property type="match status" value="1"/>
</dbReference>
<dbReference type="InterPro" id="IPR002110">
    <property type="entry name" value="Ankyrin_rpt"/>
</dbReference>